<evidence type="ECO:0000313" key="2">
    <source>
        <dbReference type="EMBL" id="MCY1142049.1"/>
    </source>
</evidence>
<dbReference type="EMBL" id="JAPNTZ010000010">
    <property type="protein sequence ID" value="MCY1142049.1"/>
    <property type="molecule type" value="Genomic_DNA"/>
</dbReference>
<evidence type="ECO:0000259" key="1">
    <source>
        <dbReference type="Pfam" id="PF06094"/>
    </source>
</evidence>
<protein>
    <submittedName>
        <fullName evidence="2">Gamma-glutamylcyclotransferase</fullName>
    </submittedName>
</protein>
<dbReference type="Gene3D" id="3.10.490.10">
    <property type="entry name" value="Gamma-glutamyl cyclotransferase-like"/>
    <property type="match status" value="1"/>
</dbReference>
<organism evidence="2 3">
    <name type="scientific">Paractinoplanes pyxinae</name>
    <dbReference type="NCBI Taxonomy" id="2997416"/>
    <lineage>
        <taxon>Bacteria</taxon>
        <taxon>Bacillati</taxon>
        <taxon>Actinomycetota</taxon>
        <taxon>Actinomycetes</taxon>
        <taxon>Micromonosporales</taxon>
        <taxon>Micromonosporaceae</taxon>
        <taxon>Paractinoplanes</taxon>
    </lineage>
</organism>
<feature type="domain" description="Gamma-glutamylcyclotransferase AIG2-like" evidence="1">
    <location>
        <begin position="8"/>
        <end position="109"/>
    </location>
</feature>
<dbReference type="Proteomes" id="UP001151002">
    <property type="component" value="Unassembled WGS sequence"/>
</dbReference>
<evidence type="ECO:0000313" key="3">
    <source>
        <dbReference type="Proteomes" id="UP001151002"/>
    </source>
</evidence>
<proteinExistence type="predicted"/>
<comment type="caution">
    <text evidence="2">The sequence shown here is derived from an EMBL/GenBank/DDBJ whole genome shotgun (WGS) entry which is preliminary data.</text>
</comment>
<dbReference type="Pfam" id="PF06094">
    <property type="entry name" value="GGACT"/>
    <property type="match status" value="1"/>
</dbReference>
<reference evidence="2" key="1">
    <citation type="submission" date="2022-11" db="EMBL/GenBank/DDBJ databases">
        <authorList>
            <person name="Somphong A."/>
            <person name="Phongsopitanun W."/>
        </authorList>
    </citation>
    <scope>NUCLEOTIDE SEQUENCE</scope>
    <source>
        <strain evidence="2">Pm04-4</strain>
    </source>
</reference>
<dbReference type="InterPro" id="IPR009288">
    <property type="entry name" value="AIG2-like_dom"/>
</dbReference>
<dbReference type="RefSeq" id="WP_267566433.1">
    <property type="nucleotide sequence ID" value="NZ_JAPNTZ010000010.1"/>
</dbReference>
<gene>
    <name evidence="2" type="ORF">OWR29_28990</name>
</gene>
<keyword evidence="3" id="KW-1185">Reference proteome</keyword>
<dbReference type="InterPro" id="IPR036568">
    <property type="entry name" value="GGCT-like_sf"/>
</dbReference>
<dbReference type="SUPFAM" id="SSF110857">
    <property type="entry name" value="Gamma-glutamyl cyclotransferase-like"/>
    <property type="match status" value="1"/>
</dbReference>
<sequence length="115" mass="12622">MAELRLATYGTLAPGRPNHHQLDGLTGRWFEGHVHGTLADEGWGAELGYPALELDPEAAAVPVHVFESADLAAHWPRLDEFEGPGYRRVETTVHTSDGDLEAAIYVLRKPTDSHL</sequence>
<accession>A0ABT4B6C6</accession>
<dbReference type="InterPro" id="IPR013024">
    <property type="entry name" value="GGCT-like"/>
</dbReference>
<dbReference type="CDD" id="cd06661">
    <property type="entry name" value="GGCT_like"/>
    <property type="match status" value="1"/>
</dbReference>
<name>A0ABT4B6C6_9ACTN</name>